<gene>
    <name evidence="1" type="ORF">HKN21_09865</name>
</gene>
<dbReference type="EMBL" id="JABDJR010000391">
    <property type="protein sequence ID" value="NNF07055.1"/>
    <property type="molecule type" value="Genomic_DNA"/>
</dbReference>
<dbReference type="AlphaFoldDB" id="A0A7Y2H2I6"/>
<organism evidence="1 2">
    <name type="scientific">Eiseniibacteriota bacterium</name>
    <dbReference type="NCBI Taxonomy" id="2212470"/>
    <lineage>
        <taxon>Bacteria</taxon>
        <taxon>Candidatus Eiseniibacteriota</taxon>
    </lineage>
</organism>
<protein>
    <submittedName>
        <fullName evidence="1">Uncharacterized protein</fullName>
    </submittedName>
</protein>
<accession>A0A7Y2H2I6</accession>
<evidence type="ECO:0000313" key="1">
    <source>
        <dbReference type="EMBL" id="NNF07055.1"/>
    </source>
</evidence>
<comment type="caution">
    <text evidence="1">The sequence shown here is derived from an EMBL/GenBank/DDBJ whole genome shotgun (WGS) entry which is preliminary data.</text>
</comment>
<proteinExistence type="predicted"/>
<evidence type="ECO:0000313" key="2">
    <source>
        <dbReference type="Proteomes" id="UP000547674"/>
    </source>
</evidence>
<dbReference type="Proteomes" id="UP000547674">
    <property type="component" value="Unassembled WGS sequence"/>
</dbReference>
<name>A0A7Y2H2I6_UNCEI</name>
<sequence length="158" mass="17188">MRYGIVINGKQMQKRNKQFITLLSVVGLLLMQAVPVFAVCICEAPGDRPCCESMTPPDSETKSCCAAPDQASVLEATTSSDRIQIGTAPCEQRFDTKSLTALNSASVELNKLTVYPVALPSARIDLVISSRSVLETKTLRGPPKLARPFYILHSSFLI</sequence>
<reference evidence="1 2" key="1">
    <citation type="submission" date="2020-03" db="EMBL/GenBank/DDBJ databases">
        <title>Metabolic flexibility allows generalist bacteria to become dominant in a frequently disturbed ecosystem.</title>
        <authorList>
            <person name="Chen Y.-J."/>
            <person name="Leung P.M."/>
            <person name="Bay S.K."/>
            <person name="Hugenholtz P."/>
            <person name="Kessler A.J."/>
            <person name="Shelley G."/>
            <person name="Waite D.W."/>
            <person name="Cook P.L."/>
            <person name="Greening C."/>
        </authorList>
    </citation>
    <scope>NUCLEOTIDE SEQUENCE [LARGE SCALE GENOMIC DNA]</scope>
    <source>
        <strain evidence="1">SS_bin_28</strain>
    </source>
</reference>